<dbReference type="Proteomes" id="UP000054217">
    <property type="component" value="Unassembled WGS sequence"/>
</dbReference>
<reference evidence="2" key="2">
    <citation type="submission" date="2015-01" db="EMBL/GenBank/DDBJ databases">
        <title>Evolutionary Origins and Diversification of the Mycorrhizal Mutualists.</title>
        <authorList>
            <consortium name="DOE Joint Genome Institute"/>
            <consortium name="Mycorrhizal Genomics Consortium"/>
            <person name="Kohler A."/>
            <person name="Kuo A."/>
            <person name="Nagy L.G."/>
            <person name="Floudas D."/>
            <person name="Copeland A."/>
            <person name="Barry K.W."/>
            <person name="Cichocki N."/>
            <person name="Veneault-Fourrey C."/>
            <person name="LaButti K."/>
            <person name="Lindquist E.A."/>
            <person name="Lipzen A."/>
            <person name="Lundell T."/>
            <person name="Morin E."/>
            <person name="Murat C."/>
            <person name="Riley R."/>
            <person name="Ohm R."/>
            <person name="Sun H."/>
            <person name="Tunlid A."/>
            <person name="Henrissat B."/>
            <person name="Grigoriev I.V."/>
            <person name="Hibbett D.S."/>
            <person name="Martin F."/>
        </authorList>
    </citation>
    <scope>NUCLEOTIDE SEQUENCE [LARGE SCALE GENOMIC DNA]</scope>
    <source>
        <strain evidence="2">Marx 270</strain>
    </source>
</reference>
<dbReference type="AlphaFoldDB" id="A0A0C3PCY2"/>
<sequence>MGLGEQIKREGRGGSILAILRTLGLRVHCITVLCEHTSTLPIELLRIDWLHREDQYLSKQGWFGGRW</sequence>
<protein>
    <submittedName>
        <fullName evidence="1">Uncharacterized protein</fullName>
    </submittedName>
</protein>
<accession>A0A0C3PCY2</accession>
<gene>
    <name evidence="1" type="ORF">M404DRAFT_994370</name>
</gene>
<dbReference type="EMBL" id="KN831949">
    <property type="protein sequence ID" value="KIO11640.1"/>
    <property type="molecule type" value="Genomic_DNA"/>
</dbReference>
<keyword evidence="2" id="KW-1185">Reference proteome</keyword>
<name>A0A0C3PCY2_PISTI</name>
<dbReference type="InParanoid" id="A0A0C3PCY2"/>
<evidence type="ECO:0000313" key="1">
    <source>
        <dbReference type="EMBL" id="KIO11640.1"/>
    </source>
</evidence>
<proteinExistence type="predicted"/>
<dbReference type="HOGENOM" id="CLU_2813451_0_0_1"/>
<organism evidence="1 2">
    <name type="scientific">Pisolithus tinctorius Marx 270</name>
    <dbReference type="NCBI Taxonomy" id="870435"/>
    <lineage>
        <taxon>Eukaryota</taxon>
        <taxon>Fungi</taxon>
        <taxon>Dikarya</taxon>
        <taxon>Basidiomycota</taxon>
        <taxon>Agaricomycotina</taxon>
        <taxon>Agaricomycetes</taxon>
        <taxon>Agaricomycetidae</taxon>
        <taxon>Boletales</taxon>
        <taxon>Sclerodermatineae</taxon>
        <taxon>Pisolithaceae</taxon>
        <taxon>Pisolithus</taxon>
    </lineage>
</organism>
<evidence type="ECO:0000313" key="2">
    <source>
        <dbReference type="Proteomes" id="UP000054217"/>
    </source>
</evidence>
<reference evidence="1 2" key="1">
    <citation type="submission" date="2014-04" db="EMBL/GenBank/DDBJ databases">
        <authorList>
            <consortium name="DOE Joint Genome Institute"/>
            <person name="Kuo A."/>
            <person name="Kohler A."/>
            <person name="Costa M.D."/>
            <person name="Nagy L.G."/>
            <person name="Floudas D."/>
            <person name="Copeland A."/>
            <person name="Barry K.W."/>
            <person name="Cichocki N."/>
            <person name="Veneault-Fourrey C."/>
            <person name="LaButti K."/>
            <person name="Lindquist E.A."/>
            <person name="Lipzen A."/>
            <person name="Lundell T."/>
            <person name="Morin E."/>
            <person name="Murat C."/>
            <person name="Sun H."/>
            <person name="Tunlid A."/>
            <person name="Henrissat B."/>
            <person name="Grigoriev I.V."/>
            <person name="Hibbett D.S."/>
            <person name="Martin F."/>
            <person name="Nordberg H.P."/>
            <person name="Cantor M.N."/>
            <person name="Hua S.X."/>
        </authorList>
    </citation>
    <scope>NUCLEOTIDE SEQUENCE [LARGE SCALE GENOMIC DNA]</scope>
    <source>
        <strain evidence="1 2">Marx 270</strain>
    </source>
</reference>